<dbReference type="STRING" id="1977882.B9T28_12455"/>
<accession>A0A1Y3CBR6</accession>
<dbReference type="AlphaFoldDB" id="A0A1Y3CBR6"/>
<organism evidence="1 2">
    <name type="scientific">Acinetobacter silvestris</name>
    <dbReference type="NCBI Taxonomy" id="1977882"/>
    <lineage>
        <taxon>Bacteria</taxon>
        <taxon>Pseudomonadati</taxon>
        <taxon>Pseudomonadota</taxon>
        <taxon>Gammaproteobacteria</taxon>
        <taxon>Moraxellales</taxon>
        <taxon>Moraxellaceae</taxon>
        <taxon>Acinetobacter</taxon>
    </lineage>
</organism>
<protein>
    <submittedName>
        <fullName evidence="1">Uncharacterized protein</fullName>
    </submittedName>
</protein>
<dbReference type="Proteomes" id="UP000242765">
    <property type="component" value="Unassembled WGS sequence"/>
</dbReference>
<dbReference type="OrthoDB" id="6713163at2"/>
<name>A0A1Y3CBR6_9GAMM</name>
<sequence>MLKMMIGTLLSIFIIVSANLLHIWDEATNSEKIKEYLFELGMIPQHIHIEYHYWGQETAYWEWLGLVKQVQMQVAEVSLMLCVDSEIDQDVLDEKNWMTEHYIPAEFISSCLLAAPDVHVQALQAIKSLRIALNTKHIFDGLDALKLQELAQYEAEKPFVLILDHPADIKVLKKIEHNFSQSSIEAHHYLFSQLGLGHTQHLAKIFGFMLGMNFPEDMFAMVFTADYAQTQVFIGAEFSE</sequence>
<proteinExistence type="predicted"/>
<evidence type="ECO:0000313" key="2">
    <source>
        <dbReference type="Proteomes" id="UP000242765"/>
    </source>
</evidence>
<evidence type="ECO:0000313" key="1">
    <source>
        <dbReference type="EMBL" id="OTG63796.1"/>
    </source>
</evidence>
<dbReference type="EMBL" id="NEGB01000008">
    <property type="protein sequence ID" value="OTG63796.1"/>
    <property type="molecule type" value="Genomic_DNA"/>
</dbReference>
<keyword evidence="2" id="KW-1185">Reference proteome</keyword>
<dbReference type="RefSeq" id="WP_086204314.1">
    <property type="nucleotide sequence ID" value="NZ_NEGB01000008.1"/>
</dbReference>
<comment type="caution">
    <text evidence="1">The sequence shown here is derived from an EMBL/GenBank/DDBJ whole genome shotgun (WGS) entry which is preliminary data.</text>
</comment>
<gene>
    <name evidence="1" type="ORF">B9T28_12455</name>
</gene>
<reference evidence="1 2" key="1">
    <citation type="submission" date="2017-04" db="EMBL/GenBank/DDBJ databases">
        <title>High diversity of culturable Acinetobacter species in natural soil and water ecosystems.</title>
        <authorList>
            <person name="Nemec A."/>
            <person name="Radolfova-Krizova L."/>
        </authorList>
    </citation>
    <scope>NUCLEOTIDE SEQUENCE [LARGE SCALE GENOMIC DNA]</scope>
    <source>
        <strain evidence="1 2">ANC 4999</strain>
    </source>
</reference>